<dbReference type="PRINTS" id="PR00421">
    <property type="entry name" value="THIOREDOXIN"/>
</dbReference>
<dbReference type="HOGENOM" id="CLU_090389_10_3_12"/>
<evidence type="ECO:0000256" key="9">
    <source>
        <dbReference type="PIRSR" id="PIRSR000077-4"/>
    </source>
</evidence>
<evidence type="ECO:0000259" key="10">
    <source>
        <dbReference type="PROSITE" id="PS51352"/>
    </source>
</evidence>
<dbReference type="PANTHER" id="PTHR45663">
    <property type="entry name" value="GEO12009P1"/>
    <property type="match status" value="1"/>
</dbReference>
<dbReference type="PROSITE" id="PS51352">
    <property type="entry name" value="THIOREDOXIN_2"/>
    <property type="match status" value="1"/>
</dbReference>
<keyword evidence="12" id="KW-1185">Reference proteome</keyword>
<evidence type="ECO:0000256" key="7">
    <source>
        <dbReference type="PIRNR" id="PIRNR000077"/>
    </source>
</evidence>
<name>E1R7U7_SEDSS</name>
<keyword evidence="4 9" id="KW-1015">Disulfide bond</keyword>
<evidence type="ECO:0000313" key="11">
    <source>
        <dbReference type="EMBL" id="ADK82802.1"/>
    </source>
</evidence>
<feature type="site" description="Contributes to redox potential value" evidence="8">
    <location>
        <position position="34"/>
    </location>
</feature>
<evidence type="ECO:0000256" key="6">
    <source>
        <dbReference type="NCBIfam" id="TIGR01068"/>
    </source>
</evidence>
<dbReference type="CDD" id="cd02947">
    <property type="entry name" value="TRX_family"/>
    <property type="match status" value="1"/>
</dbReference>
<keyword evidence="5 9" id="KW-0676">Redox-active center</keyword>
<comment type="similarity">
    <text evidence="1 7">Belongs to the thioredoxin family.</text>
</comment>
<feature type="site" description="Contributes to redox potential value" evidence="8">
    <location>
        <position position="33"/>
    </location>
</feature>
<keyword evidence="3" id="KW-0249">Electron transport</keyword>
<dbReference type="PIRSF" id="PIRSF000077">
    <property type="entry name" value="Thioredoxin"/>
    <property type="match status" value="1"/>
</dbReference>
<dbReference type="NCBIfam" id="TIGR01068">
    <property type="entry name" value="thioredoxin"/>
    <property type="match status" value="1"/>
</dbReference>
<feature type="domain" description="Thioredoxin" evidence="10">
    <location>
        <begin position="1"/>
        <end position="107"/>
    </location>
</feature>
<sequence>MAKEVTLTSANFEDEVQNSAIPVLVDFWAEWCVPCKMISPILEEIAEAFDGKIKVGKINVDQEEALAGRFNIISIPTLMVFKGGEVVNQQVGAGSRDAIEKLFADYI</sequence>
<dbReference type="STRING" id="573413.Spirs_3716"/>
<keyword evidence="2" id="KW-0813">Transport</keyword>
<evidence type="ECO:0000256" key="4">
    <source>
        <dbReference type="ARBA" id="ARBA00023157"/>
    </source>
</evidence>
<dbReference type="SUPFAM" id="SSF52833">
    <property type="entry name" value="Thioredoxin-like"/>
    <property type="match status" value="1"/>
</dbReference>
<dbReference type="PANTHER" id="PTHR45663:SF11">
    <property type="entry name" value="GEO12009P1"/>
    <property type="match status" value="1"/>
</dbReference>
<dbReference type="Gene3D" id="3.40.30.10">
    <property type="entry name" value="Glutaredoxin"/>
    <property type="match status" value="1"/>
</dbReference>
<accession>E1R7U7</accession>
<dbReference type="Pfam" id="PF00085">
    <property type="entry name" value="Thioredoxin"/>
    <property type="match status" value="1"/>
</dbReference>
<reference evidence="11 12" key="1">
    <citation type="journal article" date="2010" name="Stand. Genomic Sci.">
        <title>Complete genome sequence of Spirochaeta smaragdinae type strain (SEBR 4228).</title>
        <authorList>
            <person name="Mavromatis K."/>
            <person name="Yasawong M."/>
            <person name="Chertkov O."/>
            <person name="Lapidus A."/>
            <person name="Lucas S."/>
            <person name="Nolan M."/>
            <person name="Del Rio T.G."/>
            <person name="Tice H."/>
            <person name="Cheng J.F."/>
            <person name="Pitluck S."/>
            <person name="Liolios K."/>
            <person name="Ivanova N."/>
            <person name="Tapia R."/>
            <person name="Han C."/>
            <person name="Bruce D."/>
            <person name="Goodwin L."/>
            <person name="Pati A."/>
            <person name="Chen A."/>
            <person name="Palaniappan K."/>
            <person name="Land M."/>
            <person name="Hauser L."/>
            <person name="Chang Y.J."/>
            <person name="Jeffries C.D."/>
            <person name="Detter J.C."/>
            <person name="Rohde M."/>
            <person name="Brambilla E."/>
            <person name="Spring S."/>
            <person name="Goker M."/>
            <person name="Sikorski J."/>
            <person name="Woyke T."/>
            <person name="Bristow J."/>
            <person name="Eisen J.A."/>
            <person name="Markowitz V."/>
            <person name="Hugenholtz P."/>
            <person name="Klenk H.P."/>
            <person name="Kyrpides N.C."/>
        </authorList>
    </citation>
    <scope>NUCLEOTIDE SEQUENCE [LARGE SCALE GENOMIC DNA]</scope>
    <source>
        <strain evidence="12">DSM 11293 / JCM 15392 / SEBR 4228</strain>
    </source>
</reference>
<dbReference type="AlphaFoldDB" id="E1R7U7"/>
<dbReference type="InterPro" id="IPR013766">
    <property type="entry name" value="Thioredoxin_domain"/>
</dbReference>
<feature type="site" description="Deprotonates C-terminal active site Cys" evidence="8">
    <location>
        <position position="26"/>
    </location>
</feature>
<dbReference type="RefSeq" id="WP_013256261.1">
    <property type="nucleotide sequence ID" value="NC_014364.1"/>
</dbReference>
<dbReference type="EMBL" id="CP002116">
    <property type="protein sequence ID" value="ADK82802.1"/>
    <property type="molecule type" value="Genomic_DNA"/>
</dbReference>
<evidence type="ECO:0000256" key="2">
    <source>
        <dbReference type="ARBA" id="ARBA00022448"/>
    </source>
</evidence>
<dbReference type="FunFam" id="3.40.30.10:FF:000001">
    <property type="entry name" value="Thioredoxin"/>
    <property type="match status" value="1"/>
</dbReference>
<dbReference type="GO" id="GO:0015035">
    <property type="term" value="F:protein-disulfide reductase activity"/>
    <property type="evidence" value="ECO:0007669"/>
    <property type="project" value="UniProtKB-UniRule"/>
</dbReference>
<dbReference type="InterPro" id="IPR005746">
    <property type="entry name" value="Thioredoxin"/>
</dbReference>
<dbReference type="InterPro" id="IPR017937">
    <property type="entry name" value="Thioredoxin_CS"/>
</dbReference>
<dbReference type="InterPro" id="IPR036249">
    <property type="entry name" value="Thioredoxin-like_sf"/>
</dbReference>
<protein>
    <recommendedName>
        <fullName evidence="6 7">Thioredoxin</fullName>
    </recommendedName>
</protein>
<feature type="active site" description="Nucleophile" evidence="8">
    <location>
        <position position="35"/>
    </location>
</feature>
<dbReference type="Proteomes" id="UP000002318">
    <property type="component" value="Chromosome"/>
</dbReference>
<evidence type="ECO:0000256" key="3">
    <source>
        <dbReference type="ARBA" id="ARBA00022982"/>
    </source>
</evidence>
<evidence type="ECO:0000256" key="5">
    <source>
        <dbReference type="ARBA" id="ARBA00023284"/>
    </source>
</evidence>
<dbReference type="OrthoDB" id="9790390at2"/>
<proteinExistence type="inferred from homology"/>
<dbReference type="KEGG" id="ssm:Spirs_3716"/>
<feature type="disulfide bond" description="Redox-active" evidence="9">
    <location>
        <begin position="32"/>
        <end position="35"/>
    </location>
</feature>
<dbReference type="eggNOG" id="COG3118">
    <property type="taxonomic scope" value="Bacteria"/>
</dbReference>
<evidence type="ECO:0000256" key="1">
    <source>
        <dbReference type="ARBA" id="ARBA00008987"/>
    </source>
</evidence>
<evidence type="ECO:0000313" key="12">
    <source>
        <dbReference type="Proteomes" id="UP000002318"/>
    </source>
</evidence>
<dbReference type="PROSITE" id="PS00194">
    <property type="entry name" value="THIOREDOXIN_1"/>
    <property type="match status" value="1"/>
</dbReference>
<gene>
    <name evidence="11" type="ordered locus">Spirs_3716</name>
</gene>
<dbReference type="GO" id="GO:0005737">
    <property type="term" value="C:cytoplasm"/>
    <property type="evidence" value="ECO:0007669"/>
    <property type="project" value="TreeGrafter"/>
</dbReference>
<organism evidence="11 12">
    <name type="scientific">Sediminispirochaeta smaragdinae (strain DSM 11293 / JCM 15392 / SEBR 4228)</name>
    <name type="common">Spirochaeta smaragdinae</name>
    <dbReference type="NCBI Taxonomy" id="573413"/>
    <lineage>
        <taxon>Bacteria</taxon>
        <taxon>Pseudomonadati</taxon>
        <taxon>Spirochaetota</taxon>
        <taxon>Spirochaetia</taxon>
        <taxon>Spirochaetales</taxon>
        <taxon>Spirochaetaceae</taxon>
        <taxon>Sediminispirochaeta</taxon>
    </lineage>
</organism>
<feature type="active site" description="Nucleophile" evidence="8">
    <location>
        <position position="32"/>
    </location>
</feature>
<evidence type="ECO:0000256" key="8">
    <source>
        <dbReference type="PIRSR" id="PIRSR000077-1"/>
    </source>
</evidence>